<gene>
    <name evidence="3" type="primary">RPN2</name>
    <name evidence="3" type="ORF">EHP00_1524</name>
</gene>
<dbReference type="VEuPathDB" id="MicrosporidiaDB:EHP00_1524"/>
<organism evidence="3 4">
    <name type="scientific">Ecytonucleospora hepatopenaei</name>
    <dbReference type="NCBI Taxonomy" id="646526"/>
    <lineage>
        <taxon>Eukaryota</taxon>
        <taxon>Fungi</taxon>
        <taxon>Fungi incertae sedis</taxon>
        <taxon>Microsporidia</taxon>
        <taxon>Enterocytozoonidae</taxon>
        <taxon>Ecytonucleospora</taxon>
    </lineage>
</organism>
<dbReference type="SUPFAM" id="SSF48371">
    <property type="entry name" value="ARM repeat"/>
    <property type="match status" value="1"/>
</dbReference>
<dbReference type="Proteomes" id="UP000192758">
    <property type="component" value="Unassembled WGS sequence"/>
</dbReference>
<dbReference type="AlphaFoldDB" id="A0A1W0E3V3"/>
<dbReference type="InterPro" id="IPR016024">
    <property type="entry name" value="ARM-type_fold"/>
</dbReference>
<protein>
    <submittedName>
        <fullName evidence="3">RPN2</fullName>
    </submittedName>
</protein>
<keyword evidence="2" id="KW-0647">Proteasome</keyword>
<sequence>MTTQTLELVGTVKYLLSINEIDNALSVLEQHLEVLACYVDLEDSICDSVSSIEHFLLLSKLFLFKRQNKKAIEYVVKALHMDQNILETIKDDFYTTNIKYILMEHVINNLHQSKSSNHKFIKSYVLNLVDKSEIEISLLGYLFEIGEFEILVNKLLQYIQKQQISNDLILFLRIIFKNHEIQDIFYSKEKELANILGVHYQNKEYSVKKHSLLVFLVNKIDMIFSIPCLQWQAYAAFYVYNDIVKNYNGDINTFLKGYNFENNQIISDIFKGKLNNFLVDFMVINNQTNFTFLKQMGKLGIPMYSFSHSIMSAHTTNDSVFRTNKLWKGHNNWNKFLNLGGLSLIYTNNPVSYLVEMLSNSVETAEAPAILSLGIIAINAYRTYGQTYDVIEETEWYINSLFKSNEETGFLLSSDVLSNASNYVIFASILCLGLIKYKKGTNELFGEIKKLFEKHCTIKQETGAYALGLLFSGTNNSEIIEFLTSLRNTTEFRRVKRVIDVSLAFINTDRDICKILSCDFSKESIKNIDEILYALGNKYVDTQNMKVVEFILKFINHPNDDTKRCAVIALGMVIGYNGDIMEKVMIPLATSHSMFVRAAAAFSLGFFSVEITNVEQKAKIINLLEAMTYDIEDLVKQQAAIGLGLSLMQCNLNDYLIAGKNLENIDNVHHEEKTAGGEEKKTFYKNKKKTENYLINYERCIKTLNSTITSRGEGRCFKSGAAMGRSFAELGGKSAIVSLKNINGDVDSLKVHAYVLWTNAWYWDSLINFMSLLILPTPCMKIISATGNEDKSVSFDVSDDVVHKNVNYREVFVYLAESKKQRKYRKTKAESLKNVNRSIDEIKSNAKINHIDVLRLGKSNDINFDL</sequence>
<accession>A0A1W0E3V3</accession>
<dbReference type="GO" id="GO:0005634">
    <property type="term" value="C:nucleus"/>
    <property type="evidence" value="ECO:0007669"/>
    <property type="project" value="TreeGrafter"/>
</dbReference>
<comment type="caution">
    <text evidence="3">The sequence shown here is derived from an EMBL/GenBank/DDBJ whole genome shotgun (WGS) entry which is preliminary data.</text>
</comment>
<dbReference type="Gene3D" id="1.25.10.10">
    <property type="entry name" value="Leucine-rich Repeat Variant"/>
    <property type="match status" value="1"/>
</dbReference>
<keyword evidence="4" id="KW-1185">Reference proteome</keyword>
<dbReference type="STRING" id="646526.A0A1W0E3V3"/>
<evidence type="ECO:0000313" key="4">
    <source>
        <dbReference type="Proteomes" id="UP000192758"/>
    </source>
</evidence>
<dbReference type="PANTHER" id="PTHR10943">
    <property type="entry name" value="26S PROTEASOME NON-ATPASE REGULATORY SUBUNIT"/>
    <property type="match status" value="1"/>
</dbReference>
<reference evidence="3 4" key="1">
    <citation type="journal article" date="2017" name="Environ. Microbiol.">
        <title>Decay of the glycolytic pathway and adaptation to intranuclear parasitism within Enterocytozoonidae microsporidia.</title>
        <authorList>
            <person name="Wiredu Boakye D."/>
            <person name="Jaroenlak P."/>
            <person name="Prachumwat A."/>
            <person name="Williams T.A."/>
            <person name="Bateman K.S."/>
            <person name="Itsathitphaisarn O."/>
            <person name="Sritunyalucksana K."/>
            <person name="Paszkiewicz K.H."/>
            <person name="Moore K.A."/>
            <person name="Stentiford G.D."/>
            <person name="Williams B.A."/>
        </authorList>
    </citation>
    <scope>NUCLEOTIDE SEQUENCE [LARGE SCALE GENOMIC DNA]</scope>
    <source>
        <strain evidence="3 4">TH1</strain>
    </source>
</reference>
<keyword evidence="1" id="KW-0677">Repeat</keyword>
<proteinExistence type="predicted"/>
<dbReference type="PANTHER" id="PTHR10943:SF2">
    <property type="entry name" value="26S PROTEASOME NON-ATPASE REGULATORY SUBUNIT 1"/>
    <property type="match status" value="1"/>
</dbReference>
<dbReference type="InterPro" id="IPR011989">
    <property type="entry name" value="ARM-like"/>
</dbReference>
<evidence type="ECO:0000313" key="3">
    <source>
        <dbReference type="EMBL" id="OQS53908.1"/>
    </source>
</evidence>
<dbReference type="OrthoDB" id="2196194at2759"/>
<dbReference type="EMBL" id="MNPJ01000024">
    <property type="protein sequence ID" value="OQS53908.1"/>
    <property type="molecule type" value="Genomic_DNA"/>
</dbReference>
<dbReference type="GO" id="GO:0043161">
    <property type="term" value="P:proteasome-mediated ubiquitin-dependent protein catabolic process"/>
    <property type="evidence" value="ECO:0007669"/>
    <property type="project" value="TreeGrafter"/>
</dbReference>
<evidence type="ECO:0000256" key="1">
    <source>
        <dbReference type="ARBA" id="ARBA00022737"/>
    </source>
</evidence>
<evidence type="ECO:0000256" key="2">
    <source>
        <dbReference type="ARBA" id="ARBA00022942"/>
    </source>
</evidence>
<dbReference type="GO" id="GO:0034515">
    <property type="term" value="C:proteasome storage granule"/>
    <property type="evidence" value="ECO:0007669"/>
    <property type="project" value="TreeGrafter"/>
</dbReference>
<dbReference type="GO" id="GO:0008540">
    <property type="term" value="C:proteasome regulatory particle, base subcomplex"/>
    <property type="evidence" value="ECO:0007669"/>
    <property type="project" value="TreeGrafter"/>
</dbReference>
<name>A0A1W0E3V3_9MICR</name>